<evidence type="ECO:0000313" key="2">
    <source>
        <dbReference type="Proteomes" id="UP000176547"/>
    </source>
</evidence>
<protein>
    <submittedName>
        <fullName evidence="1">Uncharacterized protein</fullName>
    </submittedName>
</protein>
<dbReference type="EMBL" id="MFEG01000031">
    <property type="protein sequence ID" value="OGE75330.1"/>
    <property type="molecule type" value="Genomic_DNA"/>
</dbReference>
<dbReference type="AlphaFoldDB" id="A0A1F5NCZ8"/>
<name>A0A1F5NCZ8_9BACT</name>
<sequence length="193" mass="22544">MDTDILEKVLRQFTDDTETLAEFYEARGKPLAASAERMLVVYQFRGEGKYADAVRYAKQHNVIPLDKLRELAREWCEAVMEQQPWEALELAREYHFPELAKKAAVKRSEDILVNPGHDVEPAVDIAKKERADDTDYCRRAARHAYGEYIRLRHFSELPRLISQFRSFFSEEEIDLADVLAPGRRWLLDRQKTG</sequence>
<gene>
    <name evidence="1" type="ORF">A3K06_01835</name>
</gene>
<accession>A0A1F5NCZ8</accession>
<organism evidence="1 2">
    <name type="scientific">Candidatus Doudnabacteria bacterium RIFCSPHIGHO2_01_52_17</name>
    <dbReference type="NCBI Taxonomy" id="1817820"/>
    <lineage>
        <taxon>Bacteria</taxon>
        <taxon>Candidatus Doudnaibacteriota</taxon>
    </lineage>
</organism>
<evidence type="ECO:0000313" key="1">
    <source>
        <dbReference type="EMBL" id="OGE75330.1"/>
    </source>
</evidence>
<reference evidence="1 2" key="1">
    <citation type="journal article" date="2016" name="Nat. Commun.">
        <title>Thousands of microbial genomes shed light on interconnected biogeochemical processes in an aquifer system.</title>
        <authorList>
            <person name="Anantharaman K."/>
            <person name="Brown C.T."/>
            <person name="Hug L.A."/>
            <person name="Sharon I."/>
            <person name="Castelle C.J."/>
            <person name="Probst A.J."/>
            <person name="Thomas B.C."/>
            <person name="Singh A."/>
            <person name="Wilkins M.J."/>
            <person name="Karaoz U."/>
            <person name="Brodie E.L."/>
            <person name="Williams K.H."/>
            <person name="Hubbard S.S."/>
            <person name="Banfield J.F."/>
        </authorList>
    </citation>
    <scope>NUCLEOTIDE SEQUENCE [LARGE SCALE GENOMIC DNA]</scope>
</reference>
<proteinExistence type="predicted"/>
<dbReference type="Proteomes" id="UP000176547">
    <property type="component" value="Unassembled WGS sequence"/>
</dbReference>
<comment type="caution">
    <text evidence="1">The sequence shown here is derived from an EMBL/GenBank/DDBJ whole genome shotgun (WGS) entry which is preliminary data.</text>
</comment>